<feature type="transmembrane region" description="Helical" evidence="1">
    <location>
        <begin position="480"/>
        <end position="505"/>
    </location>
</feature>
<keyword evidence="1" id="KW-1133">Transmembrane helix</keyword>
<feature type="transmembrane region" description="Helical" evidence="1">
    <location>
        <begin position="353"/>
        <end position="372"/>
    </location>
</feature>
<evidence type="ECO:0000313" key="2">
    <source>
        <dbReference type="EMBL" id="NYI70332.1"/>
    </source>
</evidence>
<feature type="transmembrane region" description="Helical" evidence="1">
    <location>
        <begin position="272"/>
        <end position="293"/>
    </location>
</feature>
<proteinExistence type="predicted"/>
<feature type="transmembrane region" description="Helical" evidence="1">
    <location>
        <begin position="392"/>
        <end position="412"/>
    </location>
</feature>
<reference evidence="2 3" key="1">
    <citation type="submission" date="2020-07" db="EMBL/GenBank/DDBJ databases">
        <title>Sequencing the genomes of 1000 actinobacteria strains.</title>
        <authorList>
            <person name="Klenk H.-P."/>
        </authorList>
    </citation>
    <scope>NUCLEOTIDE SEQUENCE [LARGE SCALE GENOMIC DNA]</scope>
    <source>
        <strain evidence="2 3">DSM 103164</strain>
    </source>
</reference>
<dbReference type="GO" id="GO:1902604">
    <property type="term" value="P:p-aminobenzoyl-glutamate transmembrane transport"/>
    <property type="evidence" value="ECO:0007669"/>
    <property type="project" value="InterPro"/>
</dbReference>
<accession>A0A7Z0D7J3</accession>
<feature type="transmembrane region" description="Helical" evidence="1">
    <location>
        <begin position="419"/>
        <end position="437"/>
    </location>
</feature>
<feature type="transmembrane region" description="Helical" evidence="1">
    <location>
        <begin position="36"/>
        <end position="61"/>
    </location>
</feature>
<dbReference type="AlphaFoldDB" id="A0A7Z0D7J3"/>
<dbReference type="EMBL" id="JACBZS010000001">
    <property type="protein sequence ID" value="NYI70332.1"/>
    <property type="molecule type" value="Genomic_DNA"/>
</dbReference>
<dbReference type="InterPro" id="IPR004697">
    <property type="entry name" value="AbgT"/>
</dbReference>
<organism evidence="2 3">
    <name type="scientific">Naumannella cuiyingiana</name>
    <dbReference type="NCBI Taxonomy" id="1347891"/>
    <lineage>
        <taxon>Bacteria</taxon>
        <taxon>Bacillati</taxon>
        <taxon>Actinomycetota</taxon>
        <taxon>Actinomycetes</taxon>
        <taxon>Propionibacteriales</taxon>
        <taxon>Propionibacteriaceae</taxon>
        <taxon>Naumannella</taxon>
    </lineage>
</organism>
<feature type="transmembrane region" description="Helical" evidence="1">
    <location>
        <begin position="449"/>
        <end position="468"/>
    </location>
</feature>
<feature type="transmembrane region" description="Helical" evidence="1">
    <location>
        <begin position="313"/>
        <end position="332"/>
    </location>
</feature>
<feature type="transmembrane region" description="Helical" evidence="1">
    <location>
        <begin position="131"/>
        <end position="162"/>
    </location>
</feature>
<dbReference type="GO" id="GO:0015558">
    <property type="term" value="F:secondary active p-aminobenzoyl-glutamate transmembrane transporter activity"/>
    <property type="evidence" value="ECO:0007669"/>
    <property type="project" value="InterPro"/>
</dbReference>
<protein>
    <submittedName>
        <fullName evidence="2">Aminobenzoyl-glutamate transport protein</fullName>
    </submittedName>
</protein>
<feature type="transmembrane region" description="Helical" evidence="1">
    <location>
        <begin position="220"/>
        <end position="242"/>
    </location>
</feature>
<evidence type="ECO:0000256" key="1">
    <source>
        <dbReference type="SAM" id="Phobius"/>
    </source>
</evidence>
<sequence length="517" mass="54242">MSASAPQAQPESRALRAAFRVFSVIERVGNKLPAPFWLFVILAVVVIVLSAILAAAGVAAVNPANGKTVAVQSLLSREGIAMIVSSATDNYAKFPPMATIITTMLGIAIADRSGLIEAFLRNSLARVPARFATFALSLAAMFGHVAGDAAYVTLIPLGALLFRSLGRSPILGIIVAFVSISAGYDAAPILTTTDVLLSSISTAAAQTIDPAYVVTPVSNYFFALASSVIIALTITIVTETLLARRPELVADTDAEGLAADAAKEVTTVERRALRMTGILAAVLLIALVVAMVPEGSWLRGEDGGITDSPVFSGMAWLIGIFFALLGICYGRITGSIRSASDITDAMIDGFKQMAPILVLFFAIAQFLAYFKWSGIGEVLAITGAEALRGANAPSLGILLGMGVVISLLNLMITSGSAMWSLASPIFVPMLMLLGIPPETTQAMYRIADSVTNCVTPMSPYFALTLGFLQRYRASAGIGTLASFTIPLAMVVWVVWMALFCVFYLLGIPFGPGAPATL</sequence>
<dbReference type="PANTHER" id="PTHR30282">
    <property type="entry name" value="P-AMINOBENZOYL GLUTAMATE TRANSPORTER"/>
    <property type="match status" value="1"/>
</dbReference>
<feature type="transmembrane region" description="Helical" evidence="1">
    <location>
        <begin position="169"/>
        <end position="187"/>
    </location>
</feature>
<keyword evidence="3" id="KW-1185">Reference proteome</keyword>
<evidence type="ECO:0000313" key="3">
    <source>
        <dbReference type="Proteomes" id="UP000527616"/>
    </source>
</evidence>
<keyword evidence="1" id="KW-0812">Transmembrane</keyword>
<dbReference type="PANTHER" id="PTHR30282:SF0">
    <property type="entry name" value="P-AMINOBENZOYL-GLUTAMATE TRANSPORT PROTEIN"/>
    <property type="match status" value="1"/>
</dbReference>
<comment type="caution">
    <text evidence="2">The sequence shown here is derived from an EMBL/GenBank/DDBJ whole genome shotgun (WGS) entry which is preliminary data.</text>
</comment>
<gene>
    <name evidence="2" type="ORF">GGQ54_000892</name>
</gene>
<dbReference type="Pfam" id="PF03806">
    <property type="entry name" value="ABG_transport"/>
    <property type="match status" value="1"/>
</dbReference>
<dbReference type="Proteomes" id="UP000527616">
    <property type="component" value="Unassembled WGS sequence"/>
</dbReference>
<name>A0A7Z0D7J3_9ACTN</name>
<dbReference type="RefSeq" id="WP_179444302.1">
    <property type="nucleotide sequence ID" value="NZ_JACBZS010000001.1"/>
</dbReference>
<keyword evidence="1" id="KW-0472">Membrane</keyword>